<dbReference type="AlphaFoldDB" id="A0A1T0CC81"/>
<keyword evidence="2" id="KW-1185">Reference proteome</keyword>
<evidence type="ECO:0000313" key="2">
    <source>
        <dbReference type="Proteomes" id="UP000189800"/>
    </source>
</evidence>
<protein>
    <submittedName>
        <fullName evidence="1">Uncharacterized protein</fullName>
    </submittedName>
</protein>
<comment type="caution">
    <text evidence="1">The sequence shown here is derived from an EMBL/GenBank/DDBJ whole genome shotgun (WGS) entry which is preliminary data.</text>
</comment>
<reference evidence="1 2" key="1">
    <citation type="submission" date="2017-02" db="EMBL/GenBank/DDBJ databases">
        <title>Draft genome sequence of Moraxella pluranimalium CCUG 54913T type strain.</title>
        <authorList>
            <person name="Salva-Serra F."/>
            <person name="Engstrom-Jakobsson H."/>
            <person name="Thorell K."/>
            <person name="Jaen-Luchoro D."/>
            <person name="Gonzales-Siles L."/>
            <person name="Karlsson R."/>
            <person name="Yazdan S."/>
            <person name="Boulund F."/>
            <person name="Johnning A."/>
            <person name="Engstrand L."/>
            <person name="Kristiansson E."/>
            <person name="Moore E."/>
        </authorList>
    </citation>
    <scope>NUCLEOTIDE SEQUENCE [LARGE SCALE GENOMIC DNA]</scope>
    <source>
        <strain evidence="1 2">CCUG 54913</strain>
    </source>
</reference>
<gene>
    <name evidence="1" type="ORF">B0680_10525</name>
</gene>
<dbReference type="Proteomes" id="UP000189800">
    <property type="component" value="Unassembled WGS sequence"/>
</dbReference>
<accession>A0A1T0CC81</accession>
<organism evidence="1 2">
    <name type="scientific">Moraxella pluranimalium</name>
    <dbReference type="NCBI Taxonomy" id="470453"/>
    <lineage>
        <taxon>Bacteria</taxon>
        <taxon>Pseudomonadati</taxon>
        <taxon>Pseudomonadota</taxon>
        <taxon>Gammaproteobacteria</taxon>
        <taxon>Moraxellales</taxon>
        <taxon>Moraxellaceae</taxon>
        <taxon>Moraxella</taxon>
    </lineage>
</organism>
<evidence type="ECO:0000313" key="1">
    <source>
        <dbReference type="EMBL" id="OOS19950.1"/>
    </source>
</evidence>
<proteinExistence type="predicted"/>
<name>A0A1T0CC81_9GAMM</name>
<dbReference type="EMBL" id="MUYU01000042">
    <property type="protein sequence ID" value="OOS19950.1"/>
    <property type="molecule type" value="Genomic_DNA"/>
</dbReference>
<sequence length="854" mass="96846">MNFTRTKFVNADNTSDATKKLVTKLVQVDAAVRLQEVNKADQIWNMTYGKAMDLANKANDAAWKLGSKALIKTADRVVSDGKDTKLSKTLEAAKNVHQYLGKLNNHEPLHDTEFTQFAKEHGITDKSLELTHADAAKFGLNSAVEGMLAVTGGDRQLTYGGNQKLKSLTRGILKELANEMLGARGVGLVVQKVGMLANAISQQRADRKKQTLQMFEGLMKNPESFTNEVKTTITRSILMSDASALLNHHSMDDTLALITSHSKRQARYANLEKQLSKLVKNPEELNHMLIQIKKLGYYMVHETTVEDMVKSSEMIATSTSTRWSVPYDQMNQEVYQIVDEMVTLYALSSVDAKYSRSMPKMIENERQLIEGILNTHKSLVEQSKEDFKDNPLNYNKGYLPALHDTNVDVQSITLDQWEEYRAKGYKMYAEAPIEQDELDTTEPRLLVYNPNHHVSRYVTGALEMKDTHHKGFAVLNYKTHGRELTEVGIKRMARIHETAKTINAKDYNPADYAGSNLIMVVGTDNLITHYQYEMTGKLRDELLVRNLAFDDVLATMDANLYAKPELKETQRNLAKVLIEDANNPVSGYKKQPSQYTKLHPESQDPRVQEMLRMMPYEFRHEMELAFGKGKPMYVRTSVFNAVFGFRKYSIAEAFDKEADDKNVLEKMLTGLYRSLLKDEDEAVNTAAMHQRIIEAIVTDMKDYIVIRSGKVLLGNIVANLFLLLAEGLTPREIVGHTIYAWKEGKAYRTMQAELIAAQMDIRANPNDKAKVKQLTAKIHSLQRSMEANGMHEYMQRGLMSTIVEDIDMGSETVMFRNKEQRAWDSVTEKVPQPACKIHTLLTTYSSLKWTPIPI</sequence>
<dbReference type="RefSeq" id="WP_078255050.1">
    <property type="nucleotide sequence ID" value="NZ_MUYU01000042.1"/>
</dbReference>
<dbReference type="OrthoDB" id="7054446at2"/>